<dbReference type="Gene3D" id="3.40.50.10140">
    <property type="entry name" value="Toll/interleukin-1 receptor homology (TIR) domain"/>
    <property type="match status" value="1"/>
</dbReference>
<dbReference type="InterPro" id="IPR058192">
    <property type="entry name" value="WHD_ROQ1-like"/>
</dbReference>
<sequence length="754" mass="86663">MNSCETIPEGYSPPPPSSTPRWNYDVFLSFRGEDTRRSFIDPLYSALVDGRILAFKDDEKLRRGEEISSELLKAIEESKSSIVVFSRNYASSKWCLDELAKIVECKKTMGLLVLPVFYDVDQSDVREQTGTFAEAFVRHEERFKGTEMLDKVQKWKESLAEAADLPGWNLQDIADGCMDFRGFLFIGVRNVSKFIQVIVEEFSKKLNFDVATYPVGIDLRVEEINSLLSIQSDDVRIVGICGMGGVGKTTIAKAVYNLISCRFEGGCFLANIREVLEQPNGLVHLQELLLSDILREERPRINEVGEGTKMIKERLFRKRVLIVLDDVDQKSQLIALVGSCNWFGLGSRIIVTTRNEHLLCEIEADEIYQVKELNSEESLQLLSRHAFRRNHPMEDYKELSSDVINYVGGLPLALEVQGSFLFEKGISEWKNSLKKLERIPHNQIQQKLRIVFDELDDVEKDIFLDIACFFNGMDKDSAITILGGCDFFPEIGTSFLLRRCLITINEKNELWMHDMLRDMGRQVVYEESPEEPGKRSRLWFYKDAYDVLTKNLGTEAIEGLILDLPRSRTLHLSVEAFSRMNKLRLLQLKNVHVTGSYEKFPQDLRWLCWHGFPSKFIPTNFNLDKLVSLDLQHSRIRQVWKEYKSLQNLKILNLSHCSHLVKTPNFWGLLNLEKLILEGCTSLVEVHSSIEDLDNLVYLNLKDCRKLRELPSSIYKLKALQDLVLPGSSKPDALQTEPWLSFFWSCVPRRKGVS</sequence>
<dbReference type="InterPro" id="IPR042197">
    <property type="entry name" value="Apaf_helical"/>
</dbReference>
<keyword evidence="2" id="KW-0520">NAD</keyword>
<dbReference type="InterPro" id="IPR035897">
    <property type="entry name" value="Toll_tir_struct_dom_sf"/>
</dbReference>
<dbReference type="Pfam" id="PF01582">
    <property type="entry name" value="TIR"/>
    <property type="match status" value="1"/>
</dbReference>
<dbReference type="FunFam" id="3.40.50.10140:FF:000007">
    <property type="entry name" value="Disease resistance protein (TIR-NBS-LRR class)"/>
    <property type="match status" value="1"/>
</dbReference>
<dbReference type="eggNOG" id="ENOG502QQJE">
    <property type="taxonomic scope" value="Eukaryota"/>
</dbReference>
<dbReference type="Pfam" id="PF00931">
    <property type="entry name" value="NB-ARC"/>
    <property type="match status" value="1"/>
</dbReference>
<dbReference type="InterPro" id="IPR003593">
    <property type="entry name" value="AAA+_ATPase"/>
</dbReference>
<dbReference type="Gene3D" id="3.80.10.10">
    <property type="entry name" value="Ribonuclease Inhibitor"/>
    <property type="match status" value="1"/>
</dbReference>
<dbReference type="Proteomes" id="UP000189703">
    <property type="component" value="Unplaced"/>
</dbReference>
<keyword evidence="1" id="KW-0433">Leucine-rich repeat</keyword>
<dbReference type="GO" id="GO:0007165">
    <property type="term" value="P:signal transduction"/>
    <property type="evidence" value="ECO:0007669"/>
    <property type="project" value="InterPro"/>
</dbReference>
<name>A0A1U8Q7L9_NELNU</name>
<dbReference type="Gene3D" id="3.40.50.300">
    <property type="entry name" value="P-loop containing nucleotide triphosphate hydrolases"/>
    <property type="match status" value="1"/>
</dbReference>
<dbReference type="SUPFAM" id="SSF52540">
    <property type="entry name" value="P-loop containing nucleoside triphosphate hydrolases"/>
    <property type="match status" value="1"/>
</dbReference>
<evidence type="ECO:0000313" key="3">
    <source>
        <dbReference type="Proteomes" id="UP000189703"/>
    </source>
</evidence>
<dbReference type="InterPro" id="IPR044974">
    <property type="entry name" value="Disease_R_plants"/>
</dbReference>
<dbReference type="InterPro" id="IPR027417">
    <property type="entry name" value="P-loop_NTPase"/>
</dbReference>
<reference evidence="4" key="1">
    <citation type="submission" date="2025-08" db="UniProtKB">
        <authorList>
            <consortium name="RefSeq"/>
        </authorList>
    </citation>
    <scope>IDENTIFICATION</scope>
</reference>
<dbReference type="GO" id="GO:0043531">
    <property type="term" value="F:ADP binding"/>
    <property type="evidence" value="ECO:0007669"/>
    <property type="project" value="InterPro"/>
</dbReference>
<dbReference type="InterPro" id="IPR000157">
    <property type="entry name" value="TIR_dom"/>
</dbReference>
<evidence type="ECO:0000256" key="1">
    <source>
        <dbReference type="ARBA" id="ARBA00022614"/>
    </source>
</evidence>
<dbReference type="SUPFAM" id="SSF52200">
    <property type="entry name" value="Toll/Interleukin receptor TIR domain"/>
    <property type="match status" value="1"/>
</dbReference>
<accession>A0A1U8Q7L9</accession>
<dbReference type="SMART" id="SM00382">
    <property type="entry name" value="AAA"/>
    <property type="match status" value="1"/>
</dbReference>
<gene>
    <name evidence="4" type="primary">LOC104601613</name>
</gene>
<dbReference type="InterPro" id="IPR002182">
    <property type="entry name" value="NB-ARC"/>
</dbReference>
<dbReference type="PROSITE" id="PS50104">
    <property type="entry name" value="TIR"/>
    <property type="match status" value="1"/>
</dbReference>
<dbReference type="GO" id="GO:0006952">
    <property type="term" value="P:defense response"/>
    <property type="evidence" value="ECO:0007669"/>
    <property type="project" value="InterPro"/>
</dbReference>
<dbReference type="RefSeq" id="XP_019054041.1">
    <property type="nucleotide sequence ID" value="XM_019198496.1"/>
</dbReference>
<dbReference type="PANTHER" id="PTHR11017">
    <property type="entry name" value="LEUCINE-RICH REPEAT-CONTAINING PROTEIN"/>
    <property type="match status" value="1"/>
</dbReference>
<proteinExistence type="predicted"/>
<protein>
    <submittedName>
        <fullName evidence="4">TMV resistance protein N-like isoform X1</fullName>
    </submittedName>
</protein>
<evidence type="ECO:0000313" key="4">
    <source>
        <dbReference type="RefSeq" id="XP_019054041.1"/>
    </source>
</evidence>
<dbReference type="Pfam" id="PF23282">
    <property type="entry name" value="WHD_ROQ1"/>
    <property type="match status" value="1"/>
</dbReference>
<dbReference type="SMART" id="SM00255">
    <property type="entry name" value="TIR"/>
    <property type="match status" value="1"/>
</dbReference>
<organism evidence="3 4">
    <name type="scientific">Nelumbo nucifera</name>
    <name type="common">Sacred lotus</name>
    <dbReference type="NCBI Taxonomy" id="4432"/>
    <lineage>
        <taxon>Eukaryota</taxon>
        <taxon>Viridiplantae</taxon>
        <taxon>Streptophyta</taxon>
        <taxon>Embryophyta</taxon>
        <taxon>Tracheophyta</taxon>
        <taxon>Spermatophyta</taxon>
        <taxon>Magnoliopsida</taxon>
        <taxon>Proteales</taxon>
        <taxon>Nelumbonaceae</taxon>
        <taxon>Nelumbo</taxon>
    </lineage>
</organism>
<dbReference type="SUPFAM" id="SSF52058">
    <property type="entry name" value="L domain-like"/>
    <property type="match status" value="1"/>
</dbReference>
<dbReference type="InterPro" id="IPR032675">
    <property type="entry name" value="LRR_dom_sf"/>
</dbReference>
<dbReference type="OrthoDB" id="1936883at2759"/>
<keyword evidence="3" id="KW-1185">Reference proteome</keyword>
<dbReference type="GeneID" id="104601613"/>
<dbReference type="OMA" id="WISAFRI"/>
<dbReference type="FunCoup" id="A0A1U8Q7L9">
    <property type="interactions" value="253"/>
</dbReference>
<evidence type="ECO:0000256" key="2">
    <source>
        <dbReference type="ARBA" id="ARBA00023027"/>
    </source>
</evidence>
<dbReference type="Gene3D" id="1.10.8.430">
    <property type="entry name" value="Helical domain of apoptotic protease-activating factors"/>
    <property type="match status" value="1"/>
</dbReference>
<dbReference type="PRINTS" id="PR00364">
    <property type="entry name" value="DISEASERSIST"/>
</dbReference>
<dbReference type="AlphaFoldDB" id="A0A1U8Q7L9"/>
<dbReference type="PANTHER" id="PTHR11017:SF271">
    <property type="entry name" value="DISEASE RESISTANCE PROTEIN (TIR-NBS-LRR CLASS) FAMILY"/>
    <property type="match status" value="1"/>
</dbReference>